<name>A0ABW4NEA1_9SPHN</name>
<feature type="signal peptide" evidence="1">
    <location>
        <begin position="1"/>
        <end position="24"/>
    </location>
</feature>
<comment type="caution">
    <text evidence="2">The sequence shown here is derived from an EMBL/GenBank/DDBJ whole genome shotgun (WGS) entry which is preliminary data.</text>
</comment>
<evidence type="ECO:0000313" key="3">
    <source>
        <dbReference type="Proteomes" id="UP001597283"/>
    </source>
</evidence>
<dbReference type="Gene3D" id="2.170.130.10">
    <property type="entry name" value="TonB-dependent receptor, plug domain"/>
    <property type="match status" value="1"/>
</dbReference>
<reference evidence="3" key="1">
    <citation type="journal article" date="2019" name="Int. J. Syst. Evol. Microbiol.">
        <title>The Global Catalogue of Microorganisms (GCM) 10K type strain sequencing project: providing services to taxonomists for standard genome sequencing and annotation.</title>
        <authorList>
            <consortium name="The Broad Institute Genomics Platform"/>
            <consortium name="The Broad Institute Genome Sequencing Center for Infectious Disease"/>
            <person name="Wu L."/>
            <person name="Ma J."/>
        </authorList>
    </citation>
    <scope>NUCLEOTIDE SEQUENCE [LARGE SCALE GENOMIC DNA]</scope>
    <source>
        <strain evidence="3">Q85</strain>
    </source>
</reference>
<evidence type="ECO:0008006" key="4">
    <source>
        <dbReference type="Google" id="ProtNLM"/>
    </source>
</evidence>
<organism evidence="2 3">
    <name type="scientific">Sphingomonas floccifaciens</name>
    <dbReference type="NCBI Taxonomy" id="1844115"/>
    <lineage>
        <taxon>Bacteria</taxon>
        <taxon>Pseudomonadati</taxon>
        <taxon>Pseudomonadota</taxon>
        <taxon>Alphaproteobacteria</taxon>
        <taxon>Sphingomonadales</taxon>
        <taxon>Sphingomonadaceae</taxon>
        <taxon>Sphingomonas</taxon>
    </lineage>
</organism>
<dbReference type="SUPFAM" id="SSF56935">
    <property type="entry name" value="Porins"/>
    <property type="match status" value="1"/>
</dbReference>
<accession>A0ABW4NEA1</accession>
<proteinExistence type="predicted"/>
<dbReference type="EMBL" id="JBHUFC010000003">
    <property type="protein sequence ID" value="MFD1788427.1"/>
    <property type="molecule type" value="Genomic_DNA"/>
</dbReference>
<feature type="chain" id="PRO_5046440467" description="TonB-dependent receptor plug domain-containing protein" evidence="1">
    <location>
        <begin position="25"/>
        <end position="318"/>
    </location>
</feature>
<evidence type="ECO:0000256" key="1">
    <source>
        <dbReference type="SAM" id="SignalP"/>
    </source>
</evidence>
<keyword evidence="1" id="KW-0732">Signal</keyword>
<protein>
    <recommendedName>
        <fullName evidence="4">TonB-dependent receptor plug domain-containing protein</fullName>
    </recommendedName>
</protein>
<sequence>MSRASLILARSPAIGAMLSSGATAQVVMPPSADPPPTEVVVKGRRMGAQSTLQGTAYPVADSPQGAAGSAVDVLNALPSVSVAPDGSVRVRGNDSVRIFVNGRPSAGLNGAGRGAALEAIAGGNIASVEVLTNPSVRDDADGGTILNIVLKKPRVPGPSGKANVTVGDRGRRTLSVNAGLNRGRVKALLDAGFRQDVRLQTVRDERRLLDQDGGVTARFDTLSRYTPTLTRSASLGGSLSYALPADAEVSLEASVSHAAPINQLFEDHRDVAAGDVLPALYRRVRTGPTPTTTMTSACPIAKRRMTASRPCRSMRSIA</sequence>
<gene>
    <name evidence="2" type="ORF">ACFSC3_12670</name>
</gene>
<dbReference type="InterPro" id="IPR037066">
    <property type="entry name" value="Plug_dom_sf"/>
</dbReference>
<dbReference type="Proteomes" id="UP001597283">
    <property type="component" value="Unassembled WGS sequence"/>
</dbReference>
<dbReference type="RefSeq" id="WP_380940810.1">
    <property type="nucleotide sequence ID" value="NZ_JBHUFC010000003.1"/>
</dbReference>
<keyword evidence="3" id="KW-1185">Reference proteome</keyword>
<evidence type="ECO:0000313" key="2">
    <source>
        <dbReference type="EMBL" id="MFD1788427.1"/>
    </source>
</evidence>